<feature type="transmembrane region" description="Helical" evidence="2">
    <location>
        <begin position="315"/>
        <end position="335"/>
    </location>
</feature>
<proteinExistence type="predicted"/>
<keyword evidence="2" id="KW-1133">Transmembrane helix</keyword>
<gene>
    <name evidence="3" type="ORF">H6H04_06980</name>
</gene>
<feature type="transmembrane region" description="Helical" evidence="2">
    <location>
        <begin position="137"/>
        <end position="162"/>
    </location>
</feature>
<evidence type="ECO:0000256" key="1">
    <source>
        <dbReference type="SAM" id="MobiDB-lite"/>
    </source>
</evidence>
<sequence length="458" mass="52405">MEYKISNRLKIAAIVMIVLGVLGVGYGFMDSHKYETVKDVEALLKSEAHHGDEDATESHGESESHVEKAHDDDAHGAEAHAEEGHKVSHEEHVLHQIHNRPYSALYVAAFFFFMIALGALAFYAVQYAAQAGWSPVLFRVMEGITSYVLPGGILVLLIAFVADSHLFVWLKDGVTEVGHENYDKLVAGKSGWLNKTGFFIRGIIFLAGWSVYRYFSRKFSVAQDNADINDNRNFKKNFRISAAFLVFYIYTESMMSWDWIMSVDPHWFSTLFGWYVFASMFVSGITVIALVTIYLKSKNLLEFVNDSHIHDLAKFMFGISIFWTYLWFSQFMLIWYADIPEEVTYFATRIADYKLPFFGMLAMNFVFPLLLLMNSDYKRINWFVVMAGIVILCGHYIDVFNMIMPATVGDRWFIGVPEIGAILLFGGLFLLTVFWSLGKYPLLAKGNPFIKESEHFHY</sequence>
<feature type="transmembrane region" description="Helical" evidence="2">
    <location>
        <begin position="104"/>
        <end position="125"/>
    </location>
</feature>
<accession>A0ABR6Y033</accession>
<organism evidence="3 4">
    <name type="scientific">Winogradskyella echinorum</name>
    <dbReference type="NCBI Taxonomy" id="538189"/>
    <lineage>
        <taxon>Bacteria</taxon>
        <taxon>Pseudomonadati</taxon>
        <taxon>Bacteroidota</taxon>
        <taxon>Flavobacteriia</taxon>
        <taxon>Flavobacteriales</taxon>
        <taxon>Flavobacteriaceae</taxon>
        <taxon>Winogradskyella</taxon>
    </lineage>
</organism>
<keyword evidence="4" id="KW-1185">Reference proteome</keyword>
<keyword evidence="2" id="KW-0812">Transmembrane</keyword>
<comment type="caution">
    <text evidence="3">The sequence shown here is derived from an EMBL/GenBank/DDBJ whole genome shotgun (WGS) entry which is preliminary data.</text>
</comment>
<reference evidence="3 4" key="1">
    <citation type="submission" date="2020-08" db="EMBL/GenBank/DDBJ databases">
        <title>Winogradskyella ouciana sp. nov., isolated from the hadal seawater of the Mariana Trench.</title>
        <authorList>
            <person name="He X."/>
        </authorList>
    </citation>
    <scope>NUCLEOTIDE SEQUENCE [LARGE SCALE GENOMIC DNA]</scope>
    <source>
        <strain evidence="3 4">KCTC 22026</strain>
    </source>
</reference>
<feature type="transmembrane region" description="Helical" evidence="2">
    <location>
        <begin position="198"/>
        <end position="215"/>
    </location>
</feature>
<dbReference type="EMBL" id="JACOME010000001">
    <property type="protein sequence ID" value="MBC3846114.1"/>
    <property type="molecule type" value="Genomic_DNA"/>
</dbReference>
<evidence type="ECO:0000313" key="4">
    <source>
        <dbReference type="Proteomes" id="UP000607435"/>
    </source>
</evidence>
<dbReference type="PANTHER" id="PTHR43044">
    <property type="match status" value="1"/>
</dbReference>
<dbReference type="Proteomes" id="UP000607435">
    <property type="component" value="Unassembled WGS sequence"/>
</dbReference>
<feature type="transmembrane region" description="Helical" evidence="2">
    <location>
        <begin position="272"/>
        <end position="295"/>
    </location>
</feature>
<feature type="region of interest" description="Disordered" evidence="1">
    <location>
        <begin position="49"/>
        <end position="85"/>
    </location>
</feature>
<feature type="transmembrane region" description="Helical" evidence="2">
    <location>
        <begin position="12"/>
        <end position="29"/>
    </location>
</feature>
<dbReference type="PANTHER" id="PTHR43044:SF1">
    <property type="entry name" value="QUINOL:CYTOCHROME C OXIDOREDUCTASE QUINONE-BINDING SUBUNIT 2"/>
    <property type="match status" value="1"/>
</dbReference>
<keyword evidence="2" id="KW-0472">Membrane</keyword>
<evidence type="ECO:0000256" key="2">
    <source>
        <dbReference type="SAM" id="Phobius"/>
    </source>
</evidence>
<name>A0ABR6Y033_9FLAO</name>
<feature type="transmembrane region" description="Helical" evidence="2">
    <location>
        <begin position="412"/>
        <end position="437"/>
    </location>
</feature>
<feature type="transmembrane region" description="Helical" evidence="2">
    <location>
        <begin position="380"/>
        <end position="397"/>
    </location>
</feature>
<feature type="transmembrane region" description="Helical" evidence="2">
    <location>
        <begin position="355"/>
        <end position="373"/>
    </location>
</feature>
<protein>
    <submittedName>
        <fullName evidence="3">Quinol:cytochrome C oxidoreductase</fullName>
    </submittedName>
</protein>
<evidence type="ECO:0000313" key="3">
    <source>
        <dbReference type="EMBL" id="MBC3846114.1"/>
    </source>
</evidence>
<dbReference type="RefSeq" id="WP_186845192.1">
    <property type="nucleotide sequence ID" value="NZ_JACOME010000001.1"/>
</dbReference>
<feature type="transmembrane region" description="Helical" evidence="2">
    <location>
        <begin position="240"/>
        <end position="260"/>
    </location>
</feature>